<reference evidence="2 3" key="1">
    <citation type="journal article" date="2018" name="New Phytol.">
        <title>Phylogenomics of Endogonaceae and evolution of mycorrhizas within Mucoromycota.</title>
        <authorList>
            <person name="Chang Y."/>
            <person name="Desiro A."/>
            <person name="Na H."/>
            <person name="Sandor L."/>
            <person name="Lipzen A."/>
            <person name="Clum A."/>
            <person name="Barry K."/>
            <person name="Grigoriev I.V."/>
            <person name="Martin F.M."/>
            <person name="Stajich J.E."/>
            <person name="Smith M.E."/>
            <person name="Bonito G."/>
            <person name="Spatafora J.W."/>
        </authorList>
    </citation>
    <scope>NUCLEOTIDE SEQUENCE [LARGE SCALE GENOMIC DNA]</scope>
    <source>
        <strain evidence="2 3">GMNB39</strain>
    </source>
</reference>
<keyword evidence="1" id="KW-0812">Transmembrane</keyword>
<keyword evidence="1" id="KW-1133">Transmembrane helix</keyword>
<evidence type="ECO:0000313" key="2">
    <source>
        <dbReference type="EMBL" id="RUP45511.1"/>
    </source>
</evidence>
<keyword evidence="1" id="KW-0472">Membrane</keyword>
<dbReference type="AlphaFoldDB" id="A0A433D3X0"/>
<evidence type="ECO:0000256" key="1">
    <source>
        <dbReference type="SAM" id="Phobius"/>
    </source>
</evidence>
<feature type="transmembrane region" description="Helical" evidence="1">
    <location>
        <begin position="46"/>
        <end position="65"/>
    </location>
</feature>
<dbReference type="EMBL" id="RBNI01007174">
    <property type="protein sequence ID" value="RUP45511.1"/>
    <property type="molecule type" value="Genomic_DNA"/>
</dbReference>
<protein>
    <submittedName>
        <fullName evidence="2">Uncharacterized protein</fullName>
    </submittedName>
</protein>
<organism evidence="2 3">
    <name type="scientific">Jimgerdemannia flammicorona</name>
    <dbReference type="NCBI Taxonomy" id="994334"/>
    <lineage>
        <taxon>Eukaryota</taxon>
        <taxon>Fungi</taxon>
        <taxon>Fungi incertae sedis</taxon>
        <taxon>Mucoromycota</taxon>
        <taxon>Mucoromycotina</taxon>
        <taxon>Endogonomycetes</taxon>
        <taxon>Endogonales</taxon>
        <taxon>Endogonaceae</taxon>
        <taxon>Jimgerdemannia</taxon>
    </lineage>
</organism>
<comment type="caution">
    <text evidence="2">The sequence shown here is derived from an EMBL/GenBank/DDBJ whole genome shotgun (WGS) entry which is preliminary data.</text>
</comment>
<keyword evidence="3" id="KW-1185">Reference proteome</keyword>
<evidence type="ECO:0000313" key="3">
    <source>
        <dbReference type="Proteomes" id="UP000268093"/>
    </source>
</evidence>
<proteinExistence type="predicted"/>
<accession>A0A433D3X0</accession>
<gene>
    <name evidence="2" type="ORF">BC936DRAFT_148075</name>
</gene>
<name>A0A433D3X0_9FUNG</name>
<dbReference type="Proteomes" id="UP000268093">
    <property type="component" value="Unassembled WGS sequence"/>
</dbReference>
<sequence length="68" mass="8105">MYPVVRIDYKAYPLVMSSYRHLRLCRLFQEREEGGRIVLGLMRLRIKLASIFVLFAFAISHYLLWVQG</sequence>